<dbReference type="GO" id="GO:0140662">
    <property type="term" value="F:ATP-dependent protein folding chaperone"/>
    <property type="evidence" value="ECO:0007669"/>
    <property type="project" value="InterPro"/>
</dbReference>
<keyword evidence="4" id="KW-0143">Chaperone</keyword>
<dbReference type="InterPro" id="IPR027413">
    <property type="entry name" value="GROEL-like_equatorial_sf"/>
</dbReference>
<dbReference type="SUPFAM" id="SSF52029">
    <property type="entry name" value="GroEL apical domain-like"/>
    <property type="match status" value="1"/>
</dbReference>
<evidence type="ECO:0000256" key="3">
    <source>
        <dbReference type="ARBA" id="ARBA00022840"/>
    </source>
</evidence>
<reference evidence="6" key="1">
    <citation type="submission" date="2012-07" db="EMBL/GenBank/DDBJ databases">
        <title>Genome of the Chinese tree shrew, a rising model animal genetically related to primates.</title>
        <authorList>
            <person name="Zhang G."/>
            <person name="Fan Y."/>
            <person name="Yao Y."/>
            <person name="Huang Z."/>
        </authorList>
    </citation>
    <scope>NUCLEOTIDE SEQUENCE [LARGE SCALE GENOMIC DNA]</scope>
</reference>
<dbReference type="InterPro" id="IPR027409">
    <property type="entry name" value="GroEL-like_apical_dom_sf"/>
</dbReference>
<evidence type="ECO:0000256" key="4">
    <source>
        <dbReference type="ARBA" id="ARBA00023186"/>
    </source>
</evidence>
<dbReference type="InterPro" id="IPR002423">
    <property type="entry name" value="Cpn60/GroEL/TCP-1"/>
</dbReference>
<name>L9KPX3_TUPCH</name>
<keyword evidence="3" id="KW-0067">ATP-binding</keyword>
<dbReference type="AlphaFoldDB" id="L9KPX3"/>
<accession>L9KPX3</accession>
<dbReference type="Gene3D" id="1.10.560.10">
    <property type="entry name" value="GroEL-like equatorial domain"/>
    <property type="match status" value="1"/>
</dbReference>
<dbReference type="FunCoup" id="L9KPX3">
    <property type="interactions" value="14"/>
</dbReference>
<dbReference type="InterPro" id="IPR017998">
    <property type="entry name" value="Chaperone_TCP-1"/>
</dbReference>
<keyword evidence="6" id="KW-1185">Reference proteome</keyword>
<dbReference type="EMBL" id="KB320710">
    <property type="protein sequence ID" value="ELW64846.1"/>
    <property type="molecule type" value="Genomic_DNA"/>
</dbReference>
<proteinExistence type="inferred from homology"/>
<comment type="similarity">
    <text evidence="1">Belongs to the TCP-1 chaperonin family.</text>
</comment>
<organism evidence="5 6">
    <name type="scientific">Tupaia chinensis</name>
    <name type="common">Chinese tree shrew</name>
    <name type="synonym">Tupaia belangeri chinensis</name>
    <dbReference type="NCBI Taxonomy" id="246437"/>
    <lineage>
        <taxon>Eukaryota</taxon>
        <taxon>Metazoa</taxon>
        <taxon>Chordata</taxon>
        <taxon>Craniata</taxon>
        <taxon>Vertebrata</taxon>
        <taxon>Euteleostomi</taxon>
        <taxon>Mammalia</taxon>
        <taxon>Eutheria</taxon>
        <taxon>Euarchontoglires</taxon>
        <taxon>Scandentia</taxon>
        <taxon>Tupaiidae</taxon>
        <taxon>Tupaia</taxon>
    </lineage>
</organism>
<evidence type="ECO:0000313" key="6">
    <source>
        <dbReference type="Proteomes" id="UP000011518"/>
    </source>
</evidence>
<dbReference type="STRING" id="246437.L9KPX3"/>
<evidence type="ECO:0000256" key="2">
    <source>
        <dbReference type="ARBA" id="ARBA00022741"/>
    </source>
</evidence>
<sequence>MGKMLLGATEAARSAHLGCGCLATAVKSSLCPAARFVPRGHRSPRNPTEQSGMSVEALTACDGSARDPSVAALTTTNPPSGLKAWCPGCLCSPPGPSAPAMDGRVPSALELPQRLAPVPSEDARGPGGRKQHLLGSAAAAQTLASVVRPCYGPHGRQKLLDPSWALYSAINTHILSHADHLAKMVAHACWAAKDLDGSFKPERVGVCTLLGGTLADSCLLPGLATKGSEKLIDSQVAQLAAAGINVAVVWGEVDEGTLALADKHRIVVVQVKTRREIVYLSEVLGTPVLPHLLPPRKPGRCQRVYSGELGGGLAVVFEWAGPHTPVLTLVLRGPTTDGLRQAEQAAYHGIDAYDQLCQDPRVLPGAGAVEMALARVLSDKGGGLEAPNGPAFLAFARALRVLPTTLAENAGLAVSDVMAEMSGARTPGCSQGRGPWRWLWPECSQIRAAGWKRPTAPRS</sequence>
<dbReference type="PANTHER" id="PTHR11353">
    <property type="entry name" value="CHAPERONIN"/>
    <property type="match status" value="1"/>
</dbReference>
<dbReference type="InParanoid" id="L9KPX3"/>
<dbReference type="Pfam" id="PF00118">
    <property type="entry name" value="Cpn60_TCP1"/>
    <property type="match status" value="1"/>
</dbReference>
<dbReference type="SUPFAM" id="SSF48592">
    <property type="entry name" value="GroEL equatorial domain-like"/>
    <property type="match status" value="1"/>
</dbReference>
<gene>
    <name evidence="5" type="ORF">TREES_T100003025</name>
</gene>
<reference evidence="6" key="2">
    <citation type="journal article" date="2013" name="Nat. Commun.">
        <title>Genome of the Chinese tree shrew.</title>
        <authorList>
            <person name="Fan Y."/>
            <person name="Huang Z.Y."/>
            <person name="Cao C.C."/>
            <person name="Chen C.S."/>
            <person name="Chen Y.X."/>
            <person name="Fan D.D."/>
            <person name="He J."/>
            <person name="Hou H.L."/>
            <person name="Hu L."/>
            <person name="Hu X.T."/>
            <person name="Jiang X.T."/>
            <person name="Lai R."/>
            <person name="Lang Y.S."/>
            <person name="Liang B."/>
            <person name="Liao S.G."/>
            <person name="Mu D."/>
            <person name="Ma Y.Y."/>
            <person name="Niu Y.Y."/>
            <person name="Sun X.Q."/>
            <person name="Xia J.Q."/>
            <person name="Xiao J."/>
            <person name="Xiong Z.Q."/>
            <person name="Xu L."/>
            <person name="Yang L."/>
            <person name="Zhang Y."/>
            <person name="Zhao W."/>
            <person name="Zhao X.D."/>
            <person name="Zheng Y.T."/>
            <person name="Zhou J.M."/>
            <person name="Zhu Y.B."/>
            <person name="Zhang G.J."/>
            <person name="Wang J."/>
            <person name="Yao Y.G."/>
        </authorList>
    </citation>
    <scope>NUCLEOTIDE SEQUENCE [LARGE SCALE GENOMIC DNA]</scope>
</reference>
<evidence type="ECO:0000256" key="1">
    <source>
        <dbReference type="ARBA" id="ARBA00008020"/>
    </source>
</evidence>
<evidence type="ECO:0000313" key="5">
    <source>
        <dbReference type="EMBL" id="ELW64846.1"/>
    </source>
</evidence>
<protein>
    <submittedName>
        <fullName evidence="5">Putative T-complex protein 1 subunit theta-like 2</fullName>
    </submittedName>
</protein>
<dbReference type="Proteomes" id="UP000011518">
    <property type="component" value="Unassembled WGS sequence"/>
</dbReference>
<dbReference type="GO" id="GO:0005524">
    <property type="term" value="F:ATP binding"/>
    <property type="evidence" value="ECO:0007669"/>
    <property type="project" value="UniProtKB-KW"/>
</dbReference>
<keyword evidence="2" id="KW-0547">Nucleotide-binding</keyword>
<dbReference type="eggNOG" id="KOG0362">
    <property type="taxonomic scope" value="Eukaryota"/>
</dbReference>
<dbReference type="Gene3D" id="3.50.7.10">
    <property type="entry name" value="GroEL"/>
    <property type="match status" value="1"/>
</dbReference>